<name>A0A563VXF8_9CYAN</name>
<proteinExistence type="predicted"/>
<dbReference type="InterPro" id="IPR027417">
    <property type="entry name" value="P-loop_NTPase"/>
</dbReference>
<gene>
    <name evidence="1" type="ORF">H1P_400023</name>
</gene>
<keyword evidence="2" id="KW-1185">Reference proteome</keyword>
<evidence type="ECO:0008006" key="3">
    <source>
        <dbReference type="Google" id="ProtNLM"/>
    </source>
</evidence>
<evidence type="ECO:0000313" key="2">
    <source>
        <dbReference type="Proteomes" id="UP000320055"/>
    </source>
</evidence>
<dbReference type="EMBL" id="CAACVJ010000335">
    <property type="protein sequence ID" value="VEP16067.1"/>
    <property type="molecule type" value="Genomic_DNA"/>
</dbReference>
<dbReference type="Proteomes" id="UP000320055">
    <property type="component" value="Unassembled WGS sequence"/>
</dbReference>
<sequence>MILSQNKAKIRIHIVGCGPRTGTTLMAEMAIACFAIDLYTEHEDSIYTRPTRQAEIFLTKRPRDILVAEPILHLLPNFYVIYMLRDPRDTIVSKHRKDPDRYWASLRYWKAYTPYGCKLQNHPRFITVRYEDLVQKPDEVQAYLMQRMPFLTKRASFSRYHELAQPSQRSLDALRGIRPVASSSVGKWRNHLPRVAGQLQIHGKQAIAKDLIEYNYESDESWLNELQGVTPDYSESHWPEYFTPEELKQRTRGKYSRAFAAFLRNLGN</sequence>
<reference evidence="1 2" key="1">
    <citation type="submission" date="2019-01" db="EMBL/GenBank/DDBJ databases">
        <authorList>
            <person name="Brito A."/>
        </authorList>
    </citation>
    <scope>NUCLEOTIDE SEQUENCE [LARGE SCALE GENOMIC DNA]</scope>
    <source>
        <strain evidence="1">1</strain>
    </source>
</reference>
<dbReference type="Gene3D" id="3.40.50.300">
    <property type="entry name" value="P-loop containing nucleotide triphosphate hydrolases"/>
    <property type="match status" value="1"/>
</dbReference>
<dbReference type="AlphaFoldDB" id="A0A563VXF8"/>
<dbReference type="OrthoDB" id="1437579at2"/>
<dbReference type="Pfam" id="PF13469">
    <property type="entry name" value="Sulfotransfer_3"/>
    <property type="match status" value="1"/>
</dbReference>
<dbReference type="SUPFAM" id="SSF52540">
    <property type="entry name" value="P-loop containing nucleoside triphosphate hydrolases"/>
    <property type="match status" value="1"/>
</dbReference>
<organism evidence="1 2">
    <name type="scientific">Hyella patelloides LEGE 07179</name>
    <dbReference type="NCBI Taxonomy" id="945734"/>
    <lineage>
        <taxon>Bacteria</taxon>
        <taxon>Bacillati</taxon>
        <taxon>Cyanobacteriota</taxon>
        <taxon>Cyanophyceae</taxon>
        <taxon>Pleurocapsales</taxon>
        <taxon>Hyellaceae</taxon>
        <taxon>Hyella</taxon>
    </lineage>
</organism>
<evidence type="ECO:0000313" key="1">
    <source>
        <dbReference type="EMBL" id="VEP16067.1"/>
    </source>
</evidence>
<protein>
    <recommendedName>
        <fullName evidence="3">Sulfotransferase family protein</fullName>
    </recommendedName>
</protein>
<accession>A0A563VXF8</accession>